<evidence type="ECO:0000256" key="11">
    <source>
        <dbReference type="ARBA" id="ARBA00022840"/>
    </source>
</evidence>
<evidence type="ECO:0000259" key="18">
    <source>
        <dbReference type="Pfam" id="PF02896"/>
    </source>
</evidence>
<evidence type="ECO:0000256" key="5">
    <source>
        <dbReference type="ARBA" id="ARBA00011996"/>
    </source>
</evidence>
<dbReference type="InterPro" id="IPR040442">
    <property type="entry name" value="Pyrv_kinase-like_dom_sf"/>
</dbReference>
<dbReference type="GO" id="GO:0046872">
    <property type="term" value="F:metal ion binding"/>
    <property type="evidence" value="ECO:0007669"/>
    <property type="project" value="UniProtKB-KW"/>
</dbReference>
<feature type="domain" description="PEP-utilising enzyme C-terminal" evidence="18">
    <location>
        <begin position="477"/>
        <end position="805"/>
    </location>
</feature>
<comment type="pathway">
    <text evidence="3 15">Carbohydrate biosynthesis; gluconeogenesis.</text>
</comment>
<comment type="cofactor">
    <cofactor evidence="1 15">
        <name>Mg(2+)</name>
        <dbReference type="ChEBI" id="CHEBI:18420"/>
    </cofactor>
</comment>
<dbReference type="InterPro" id="IPR013815">
    <property type="entry name" value="ATP_grasp_subdomain_1"/>
</dbReference>
<dbReference type="NCBIfam" id="NF005057">
    <property type="entry name" value="PRK06464.1"/>
    <property type="match status" value="1"/>
</dbReference>
<dbReference type="InterPro" id="IPR008279">
    <property type="entry name" value="PEP-util_enz_mobile_dom"/>
</dbReference>
<dbReference type="NCBIfam" id="TIGR01418">
    <property type="entry name" value="PEP_synth"/>
    <property type="match status" value="1"/>
</dbReference>
<dbReference type="SUPFAM" id="SSF56059">
    <property type="entry name" value="Glutathione synthetase ATP-binding domain-like"/>
    <property type="match status" value="1"/>
</dbReference>
<keyword evidence="12 15" id="KW-0460">Magnesium</keyword>
<evidence type="ECO:0000256" key="3">
    <source>
        <dbReference type="ARBA" id="ARBA00004742"/>
    </source>
</evidence>
<proteinExistence type="inferred from homology"/>
<dbReference type="EC" id="2.7.9.2" evidence="5 15"/>
<evidence type="ECO:0000256" key="7">
    <source>
        <dbReference type="ARBA" id="ARBA00022679"/>
    </source>
</evidence>
<dbReference type="AlphaFoldDB" id="A0A2H0YYA0"/>
<gene>
    <name evidence="19" type="ORF">COT23_01120</name>
</gene>
<dbReference type="SUPFAM" id="SSF51621">
    <property type="entry name" value="Phosphoenolpyruvate/pyruvate domain"/>
    <property type="match status" value="1"/>
</dbReference>
<sequence length="811" mass="88669">MNDSFILWFEDITMDNVAQVGGKNASLGELIRAVEPSGVRIPHGFAVTAAAYCHYLKKTGLDVFIDTTLKGLDTKNLKELSICGKLVREKMRTTPLPADLEKAIIEAYARMEQQYGKNVDCAVRSSATAEDSPGASFAGEQETYLNIRGGQEVVRAALWTMSSLFTDRAISYRADKGFDHMKVALSVGVQKMVRSDKGASGVMFTVDTESGFRDIVVVNATYGLGEMIVQGHVTPDEYLVSKSRIEKVKSPIIWKKLGTNFKKMIYDTGKSGVIQTKIVSTPTVLTKRFVLTDAEIITMASWGALIEKHYTERAKKWMPMDMEWAKDGISGELYIVQARPETVQAERDFSKLVEYTVSGQGKELARGISVGSKAASGKTHLILSPKQIREFKKGEILVTTMTDPDWEPIMKMASAIVTDKGGRTSHAAIVSRELGLPAIVGTGSATRVLKTGTMVTVDATGSAGIITAGKAKVAVREHSLGTLPETKTKIMVNIASPEIAFENSFLPVKGVGLAREEFIIASYIGVHPLAILNFKKQSPRVRAAIQKKMAGWKDPVEYYVDNLAYGIAKICAAFAPRPVIVRFSDFKTNEYSTLLGGEAYEPEEENPMIGWRGASRYYDPKFKDAFVLECRALVKVREDMGLENVIPMIPFCRTVAEAQQVLGSMAAHGLVARSQASHTSSGSLTSATPVYMMCEIPSNVLLAEEFLDLFDGMSIGSNDLTQLTLGLDRDSGIVTHIGNENDEAVRALISMIIRKCSARGKYLGICGQGPSDLPDFAEFLVREGIESMSLNPDSVVKTIEHVAEIEERISH</sequence>
<evidence type="ECO:0000256" key="4">
    <source>
        <dbReference type="ARBA" id="ARBA00007837"/>
    </source>
</evidence>
<dbReference type="Gene3D" id="3.20.20.60">
    <property type="entry name" value="Phosphoenolpyruvate-binding domains"/>
    <property type="match status" value="1"/>
</dbReference>
<dbReference type="InterPro" id="IPR000121">
    <property type="entry name" value="PEP_util_C"/>
</dbReference>
<dbReference type="PIRSF" id="PIRSF000854">
    <property type="entry name" value="PEP_synthase"/>
    <property type="match status" value="1"/>
</dbReference>
<dbReference type="Pfam" id="PF00391">
    <property type="entry name" value="PEP-utilizers"/>
    <property type="match status" value="1"/>
</dbReference>
<evidence type="ECO:0000259" key="17">
    <source>
        <dbReference type="Pfam" id="PF01326"/>
    </source>
</evidence>
<dbReference type="SUPFAM" id="SSF52009">
    <property type="entry name" value="Phosphohistidine domain"/>
    <property type="match status" value="1"/>
</dbReference>
<dbReference type="PROSITE" id="PS00742">
    <property type="entry name" value="PEP_ENZYMES_2"/>
    <property type="match status" value="1"/>
</dbReference>
<keyword evidence="8 15" id="KW-0479">Metal-binding</keyword>
<comment type="similarity">
    <text evidence="4 15">Belongs to the PEP-utilizing enzyme family.</text>
</comment>
<evidence type="ECO:0000256" key="10">
    <source>
        <dbReference type="ARBA" id="ARBA00022777"/>
    </source>
</evidence>
<evidence type="ECO:0000256" key="13">
    <source>
        <dbReference type="ARBA" id="ARBA00033470"/>
    </source>
</evidence>
<evidence type="ECO:0000313" key="20">
    <source>
        <dbReference type="Proteomes" id="UP000228687"/>
    </source>
</evidence>
<feature type="domain" description="PEP-utilising enzyme mobile" evidence="16">
    <location>
        <begin position="391"/>
        <end position="460"/>
    </location>
</feature>
<dbReference type="UniPathway" id="UPA00138"/>
<keyword evidence="10 15" id="KW-0418">Kinase</keyword>
<evidence type="ECO:0000256" key="14">
    <source>
        <dbReference type="ARBA" id="ARBA00047700"/>
    </source>
</evidence>
<dbReference type="InterPro" id="IPR015813">
    <property type="entry name" value="Pyrv/PenolPyrv_kinase-like_dom"/>
</dbReference>
<keyword evidence="7 15" id="KW-0808">Transferase</keyword>
<dbReference type="PANTHER" id="PTHR43030">
    <property type="entry name" value="PHOSPHOENOLPYRUVATE SYNTHASE"/>
    <property type="match status" value="1"/>
</dbReference>
<dbReference type="InterPro" id="IPR002192">
    <property type="entry name" value="PPDK_AMP/ATP-bd"/>
</dbReference>
<comment type="catalytic activity">
    <reaction evidence="14 15">
        <text>pyruvate + ATP + H2O = phosphoenolpyruvate + AMP + phosphate + 2 H(+)</text>
        <dbReference type="Rhea" id="RHEA:11364"/>
        <dbReference type="ChEBI" id="CHEBI:15361"/>
        <dbReference type="ChEBI" id="CHEBI:15377"/>
        <dbReference type="ChEBI" id="CHEBI:15378"/>
        <dbReference type="ChEBI" id="CHEBI:30616"/>
        <dbReference type="ChEBI" id="CHEBI:43474"/>
        <dbReference type="ChEBI" id="CHEBI:58702"/>
        <dbReference type="ChEBI" id="CHEBI:456215"/>
        <dbReference type="EC" id="2.7.9.2"/>
    </reaction>
</comment>
<dbReference type="Gene3D" id="3.50.30.10">
    <property type="entry name" value="Phosphohistidine domain"/>
    <property type="match status" value="1"/>
</dbReference>
<dbReference type="GO" id="GO:0005524">
    <property type="term" value="F:ATP binding"/>
    <property type="evidence" value="ECO:0007669"/>
    <property type="project" value="UniProtKB-KW"/>
</dbReference>
<feature type="domain" description="Pyruvate phosphate dikinase AMP/ATP-binding" evidence="17">
    <location>
        <begin position="18"/>
        <end position="347"/>
    </location>
</feature>
<dbReference type="FunFam" id="3.30.1490.20:FF:000010">
    <property type="entry name" value="Phosphoenolpyruvate synthase"/>
    <property type="match status" value="1"/>
</dbReference>
<name>A0A2H0YYA0_9BACT</name>
<dbReference type="PANTHER" id="PTHR43030:SF1">
    <property type="entry name" value="PHOSPHOENOLPYRUVATE SYNTHASE"/>
    <property type="match status" value="1"/>
</dbReference>
<dbReference type="Proteomes" id="UP000228687">
    <property type="component" value="Unassembled WGS sequence"/>
</dbReference>
<evidence type="ECO:0000256" key="6">
    <source>
        <dbReference type="ARBA" id="ARBA00021623"/>
    </source>
</evidence>
<dbReference type="InterPro" id="IPR036637">
    <property type="entry name" value="Phosphohistidine_dom_sf"/>
</dbReference>
<dbReference type="GO" id="GO:0008986">
    <property type="term" value="F:pyruvate, water dikinase activity"/>
    <property type="evidence" value="ECO:0007669"/>
    <property type="project" value="UniProtKB-EC"/>
</dbReference>
<dbReference type="EMBL" id="PEXT01000023">
    <property type="protein sequence ID" value="PIS43467.1"/>
    <property type="molecule type" value="Genomic_DNA"/>
</dbReference>
<evidence type="ECO:0000259" key="16">
    <source>
        <dbReference type="Pfam" id="PF00391"/>
    </source>
</evidence>
<evidence type="ECO:0000256" key="15">
    <source>
        <dbReference type="PIRNR" id="PIRNR000854"/>
    </source>
</evidence>
<comment type="function">
    <text evidence="2 15">Catalyzes the phosphorylation of pyruvate to phosphoenolpyruvate.</text>
</comment>
<dbReference type="InterPro" id="IPR023151">
    <property type="entry name" value="PEP_util_CS"/>
</dbReference>
<dbReference type="InterPro" id="IPR006319">
    <property type="entry name" value="PEP_synth"/>
</dbReference>
<protein>
    <recommendedName>
        <fullName evidence="6 15">Phosphoenolpyruvate synthase</fullName>
        <shortName evidence="15">PEP synthase</shortName>
        <ecNumber evidence="5 15">2.7.9.2</ecNumber>
    </recommendedName>
    <alternativeName>
        <fullName evidence="13 15">Pyruvate, water dikinase</fullName>
    </alternativeName>
</protein>
<keyword evidence="19" id="KW-0670">Pyruvate</keyword>
<accession>A0A2H0YYA0</accession>
<dbReference type="GO" id="GO:0006094">
    <property type="term" value="P:gluconeogenesis"/>
    <property type="evidence" value="ECO:0007669"/>
    <property type="project" value="UniProtKB-UniPathway"/>
</dbReference>
<comment type="caution">
    <text evidence="19">The sequence shown here is derived from an EMBL/GenBank/DDBJ whole genome shotgun (WGS) entry which is preliminary data.</text>
</comment>
<dbReference type="Gene3D" id="3.30.1490.20">
    <property type="entry name" value="ATP-grasp fold, A domain"/>
    <property type="match status" value="1"/>
</dbReference>
<evidence type="ECO:0000256" key="1">
    <source>
        <dbReference type="ARBA" id="ARBA00001946"/>
    </source>
</evidence>
<reference evidence="20" key="1">
    <citation type="submission" date="2017-09" db="EMBL/GenBank/DDBJ databases">
        <title>Depth-based differentiation of microbial function through sediment-hosted aquifers and enrichment of novel symbionts in the deep terrestrial subsurface.</title>
        <authorList>
            <person name="Probst A.J."/>
            <person name="Ladd B."/>
            <person name="Jarett J.K."/>
            <person name="Geller-Mcgrath D.E."/>
            <person name="Sieber C.M.K."/>
            <person name="Emerson J.B."/>
            <person name="Anantharaman K."/>
            <person name="Thomas B.C."/>
            <person name="Malmstrom R."/>
            <person name="Stieglmeier M."/>
            <person name="Klingl A."/>
            <person name="Woyke T."/>
            <person name="Ryan C.M."/>
            <person name="Banfield J.F."/>
        </authorList>
    </citation>
    <scope>NUCLEOTIDE SEQUENCE [LARGE SCALE GENOMIC DNA]</scope>
</reference>
<evidence type="ECO:0000256" key="2">
    <source>
        <dbReference type="ARBA" id="ARBA00002988"/>
    </source>
</evidence>
<keyword evidence="11 15" id="KW-0067">ATP-binding</keyword>
<dbReference type="Gene3D" id="3.30.470.20">
    <property type="entry name" value="ATP-grasp fold, B domain"/>
    <property type="match status" value="1"/>
</dbReference>
<dbReference type="Pfam" id="PF01326">
    <property type="entry name" value="PPDK_N"/>
    <property type="match status" value="1"/>
</dbReference>
<dbReference type="PROSITE" id="PS00370">
    <property type="entry name" value="PEP_ENZYMES_PHOS_SITE"/>
    <property type="match status" value="1"/>
</dbReference>
<dbReference type="InterPro" id="IPR018274">
    <property type="entry name" value="PEP_util_AS"/>
</dbReference>
<dbReference type="Pfam" id="PF02896">
    <property type="entry name" value="PEP-utilizers_C"/>
    <property type="match status" value="1"/>
</dbReference>
<keyword evidence="9 15" id="KW-0547">Nucleotide-binding</keyword>
<evidence type="ECO:0000313" key="19">
    <source>
        <dbReference type="EMBL" id="PIS43467.1"/>
    </source>
</evidence>
<organism evidence="19 20">
    <name type="scientific">Candidatus Kaiserbacteria bacterium CG08_land_8_20_14_0_20_50_21</name>
    <dbReference type="NCBI Taxonomy" id="1974604"/>
    <lineage>
        <taxon>Bacteria</taxon>
        <taxon>Candidatus Kaiseribacteriota</taxon>
    </lineage>
</organism>
<evidence type="ECO:0000256" key="8">
    <source>
        <dbReference type="ARBA" id="ARBA00022723"/>
    </source>
</evidence>
<evidence type="ECO:0000256" key="12">
    <source>
        <dbReference type="ARBA" id="ARBA00022842"/>
    </source>
</evidence>
<evidence type="ECO:0000256" key="9">
    <source>
        <dbReference type="ARBA" id="ARBA00022741"/>
    </source>
</evidence>